<keyword evidence="2" id="KW-0472">Membrane</keyword>
<reference evidence="3" key="1">
    <citation type="submission" date="2017-07" db="EMBL/GenBank/DDBJ databases">
        <title>Taro Niue Genome Assembly and Annotation.</title>
        <authorList>
            <person name="Atibalentja N."/>
            <person name="Keating K."/>
            <person name="Fields C.J."/>
        </authorList>
    </citation>
    <scope>NUCLEOTIDE SEQUENCE</scope>
    <source>
        <strain evidence="3">Niue_2</strain>
        <tissue evidence="3">Leaf</tissue>
    </source>
</reference>
<name>A0A843U3I8_COLES</name>
<feature type="compositionally biased region" description="Polar residues" evidence="1">
    <location>
        <begin position="36"/>
        <end position="52"/>
    </location>
</feature>
<sequence>MISASIDLAVNAGLCRNTDPSSQVWVNGVGEALLGQSQEGAETPSKSSSSGLLNDLHTKGLSGKPPPLLQLASCRGRWPDLAPGSQILGCKEVRHWKFFPVLPLMAKKRKSVATRLDEVDRTMYSTFCSAANSLSQLYTQAMSQQKVTFQAGERHAMVGLVKALYPFCLCLPFCSAAVSYFFFSFSLSLAYGCFLFTIILELGIHPPSEKFNAHICYAAHGYEEVLNSFLDLTLGTYTLS</sequence>
<dbReference type="AlphaFoldDB" id="A0A843U3I8"/>
<proteinExistence type="predicted"/>
<dbReference type="PANTHER" id="PTHR33675:SF1">
    <property type="entry name" value="HOLOCARBOXYLASE SYNTHETASE"/>
    <property type="match status" value="1"/>
</dbReference>
<feature type="region of interest" description="Disordered" evidence="1">
    <location>
        <begin position="36"/>
        <end position="64"/>
    </location>
</feature>
<evidence type="ECO:0000313" key="4">
    <source>
        <dbReference type="Proteomes" id="UP000652761"/>
    </source>
</evidence>
<organism evidence="3 4">
    <name type="scientific">Colocasia esculenta</name>
    <name type="common">Wild taro</name>
    <name type="synonym">Arum esculentum</name>
    <dbReference type="NCBI Taxonomy" id="4460"/>
    <lineage>
        <taxon>Eukaryota</taxon>
        <taxon>Viridiplantae</taxon>
        <taxon>Streptophyta</taxon>
        <taxon>Embryophyta</taxon>
        <taxon>Tracheophyta</taxon>
        <taxon>Spermatophyta</taxon>
        <taxon>Magnoliopsida</taxon>
        <taxon>Liliopsida</taxon>
        <taxon>Araceae</taxon>
        <taxon>Aroideae</taxon>
        <taxon>Colocasieae</taxon>
        <taxon>Colocasia</taxon>
    </lineage>
</organism>
<evidence type="ECO:0000256" key="2">
    <source>
        <dbReference type="SAM" id="Phobius"/>
    </source>
</evidence>
<accession>A0A843U3I8</accession>
<keyword evidence="4" id="KW-1185">Reference proteome</keyword>
<comment type="caution">
    <text evidence="3">The sequence shown here is derived from an EMBL/GenBank/DDBJ whole genome shotgun (WGS) entry which is preliminary data.</text>
</comment>
<keyword evidence="2" id="KW-0812">Transmembrane</keyword>
<keyword evidence="2" id="KW-1133">Transmembrane helix</keyword>
<gene>
    <name evidence="3" type="ORF">Taro_009262</name>
</gene>
<dbReference type="PANTHER" id="PTHR33675">
    <property type="entry name" value="NUCLEAR RECEPTOR FAMILY 2 GROUP C PROTEIN"/>
    <property type="match status" value="1"/>
</dbReference>
<feature type="transmembrane region" description="Helical" evidence="2">
    <location>
        <begin position="188"/>
        <end position="204"/>
    </location>
</feature>
<dbReference type="Proteomes" id="UP000652761">
    <property type="component" value="Unassembled WGS sequence"/>
</dbReference>
<evidence type="ECO:0000313" key="3">
    <source>
        <dbReference type="EMBL" id="MQL76866.1"/>
    </source>
</evidence>
<protein>
    <submittedName>
        <fullName evidence="3">Uncharacterized protein</fullName>
    </submittedName>
</protein>
<evidence type="ECO:0000256" key="1">
    <source>
        <dbReference type="SAM" id="MobiDB-lite"/>
    </source>
</evidence>
<dbReference type="OrthoDB" id="755598at2759"/>
<dbReference type="EMBL" id="NMUH01000320">
    <property type="protein sequence ID" value="MQL76866.1"/>
    <property type="molecule type" value="Genomic_DNA"/>
</dbReference>